<sequence>MIPNGHTHWVGGGPLMNGSDMKLLRTLLVDDNQAFLALSKHLLAPMPSVEVIGFGYDGFDAVRLAEELHPDLIIMDLVMPGMGGLQATRLIKAQERAPQIVIASYYDDAEHREHAAAAGADGFVGKNAYEAQISQFLAANLNR</sequence>
<evidence type="ECO:0000259" key="2">
    <source>
        <dbReference type="PROSITE" id="PS50110"/>
    </source>
</evidence>
<dbReference type="Proteomes" id="UP000199758">
    <property type="component" value="Unassembled WGS sequence"/>
</dbReference>
<evidence type="ECO:0000313" key="4">
    <source>
        <dbReference type="Proteomes" id="UP000199758"/>
    </source>
</evidence>
<feature type="domain" description="Response regulatory" evidence="2">
    <location>
        <begin position="25"/>
        <end position="141"/>
    </location>
</feature>
<protein>
    <submittedName>
        <fullName evidence="3">Response regulator receiver domain-containing protein</fullName>
    </submittedName>
</protein>
<evidence type="ECO:0000256" key="1">
    <source>
        <dbReference type="PROSITE-ProRule" id="PRU00169"/>
    </source>
</evidence>
<dbReference type="AlphaFoldDB" id="A0A1M5JR99"/>
<proteinExistence type="predicted"/>
<feature type="modified residue" description="4-aspartylphosphate" evidence="1">
    <location>
        <position position="76"/>
    </location>
</feature>
<reference evidence="3 4" key="1">
    <citation type="submission" date="2016-11" db="EMBL/GenBank/DDBJ databases">
        <authorList>
            <person name="Jaros S."/>
            <person name="Januszkiewicz K."/>
            <person name="Wedrychowicz H."/>
        </authorList>
    </citation>
    <scope>NUCLEOTIDE SEQUENCE [LARGE SCALE GENOMIC DNA]</scope>
    <source>
        <strain evidence="3 4">CGMCC 1.7049</strain>
    </source>
</reference>
<dbReference type="InterPro" id="IPR001789">
    <property type="entry name" value="Sig_transdc_resp-reg_receiver"/>
</dbReference>
<dbReference type="InterPro" id="IPR052048">
    <property type="entry name" value="ST_Response_Regulator"/>
</dbReference>
<name>A0A1M5JR99_9GAMM</name>
<dbReference type="EMBL" id="FQWZ01000001">
    <property type="protein sequence ID" value="SHG43048.1"/>
    <property type="molecule type" value="Genomic_DNA"/>
</dbReference>
<dbReference type="Pfam" id="PF00072">
    <property type="entry name" value="Response_reg"/>
    <property type="match status" value="1"/>
</dbReference>
<gene>
    <name evidence="3" type="ORF">SAMN04488068_0156</name>
</gene>
<dbReference type="PROSITE" id="PS50110">
    <property type="entry name" value="RESPONSE_REGULATORY"/>
    <property type="match status" value="1"/>
</dbReference>
<dbReference type="Gene3D" id="3.40.50.2300">
    <property type="match status" value="1"/>
</dbReference>
<evidence type="ECO:0000313" key="3">
    <source>
        <dbReference type="EMBL" id="SHG43048.1"/>
    </source>
</evidence>
<dbReference type="InterPro" id="IPR011006">
    <property type="entry name" value="CheY-like_superfamily"/>
</dbReference>
<dbReference type="PANTHER" id="PTHR43228">
    <property type="entry name" value="TWO-COMPONENT RESPONSE REGULATOR"/>
    <property type="match status" value="1"/>
</dbReference>
<dbReference type="InterPro" id="IPR058245">
    <property type="entry name" value="NreC/VraR/RcsB-like_REC"/>
</dbReference>
<keyword evidence="1" id="KW-0597">Phosphoprotein</keyword>
<dbReference type="SMART" id="SM00448">
    <property type="entry name" value="REC"/>
    <property type="match status" value="1"/>
</dbReference>
<dbReference type="STRING" id="490188.SAMN04488068_0156"/>
<accession>A0A1M5JR99</accession>
<dbReference type="GO" id="GO:0000160">
    <property type="term" value="P:phosphorelay signal transduction system"/>
    <property type="evidence" value="ECO:0007669"/>
    <property type="project" value="InterPro"/>
</dbReference>
<organism evidence="3 4">
    <name type="scientific">Hydrocarboniphaga daqingensis</name>
    <dbReference type="NCBI Taxonomy" id="490188"/>
    <lineage>
        <taxon>Bacteria</taxon>
        <taxon>Pseudomonadati</taxon>
        <taxon>Pseudomonadota</taxon>
        <taxon>Gammaproteobacteria</taxon>
        <taxon>Nevskiales</taxon>
        <taxon>Nevskiaceae</taxon>
        <taxon>Hydrocarboniphaga</taxon>
    </lineage>
</organism>
<dbReference type="PANTHER" id="PTHR43228:SF1">
    <property type="entry name" value="TWO-COMPONENT RESPONSE REGULATOR ARR22"/>
    <property type="match status" value="1"/>
</dbReference>
<dbReference type="CDD" id="cd17535">
    <property type="entry name" value="REC_NarL-like"/>
    <property type="match status" value="1"/>
</dbReference>
<keyword evidence="4" id="KW-1185">Reference proteome</keyword>
<dbReference type="SUPFAM" id="SSF52172">
    <property type="entry name" value="CheY-like"/>
    <property type="match status" value="1"/>
</dbReference>